<organism evidence="1">
    <name type="scientific">freshwater metagenome</name>
    <dbReference type="NCBI Taxonomy" id="449393"/>
    <lineage>
        <taxon>unclassified sequences</taxon>
        <taxon>metagenomes</taxon>
        <taxon>ecological metagenomes</taxon>
    </lineage>
</organism>
<evidence type="ECO:0000313" key="1">
    <source>
        <dbReference type="EMBL" id="CAB4782699.1"/>
    </source>
</evidence>
<dbReference type="EMBL" id="CAEZZQ010000097">
    <property type="protein sequence ID" value="CAB4782699.1"/>
    <property type="molecule type" value="Genomic_DNA"/>
</dbReference>
<gene>
    <name evidence="1" type="ORF">UFOPK2894_01312</name>
</gene>
<reference evidence="1" key="1">
    <citation type="submission" date="2020-05" db="EMBL/GenBank/DDBJ databases">
        <authorList>
            <person name="Chiriac C."/>
            <person name="Salcher M."/>
            <person name="Ghai R."/>
            <person name="Kavagutti S V."/>
        </authorList>
    </citation>
    <scope>NUCLEOTIDE SEQUENCE</scope>
</reference>
<accession>A0A6J6WF99</accession>
<dbReference type="AlphaFoldDB" id="A0A6J6WF99"/>
<proteinExistence type="predicted"/>
<sequence length="96" mass="10366">MADEAEGAGAVIASPTDRGRRKGTWNIALIRVDVGCVKKREFLHMGDLAGDKGLTESAHAFNSIARHHITVVKATEREMDVAGVAFALVELRHEGE</sequence>
<name>A0A6J6WF99_9ZZZZ</name>
<protein>
    <submittedName>
        <fullName evidence="1">Unannotated protein</fullName>
    </submittedName>
</protein>